<sequence length="357" mass="39766">MITRRTVTLLGSLTLLTAIGAAVAMVDRLSEVRTEVQAETLYPEFDRRASEVHQIEVIRAEDNEDGTISIVRTGDGWILQQRDGYPARTDTMRKLLFDIGQLELIERKTADPGRFDRLELRDVAQEGSKASRLVITTADGETLVDLHVGKRRESLSGGDPMVYVRRTDETQTYLAEGSLEIKGKAPLWLFREVVDVPQASIRRALLVTDTGVRTELERVSADGRDFRIVDLPDGRTVDSQYAVNNAATVLDKLMFDDVRTADGLTFDPALGHAEFTTRDGILYTAEFAEAPSADGAEAPTRWMRVRITVPSGAPEEARALAEKHREQTETWAFRISDWEMERLTATAESLTKPAEAS</sequence>
<protein>
    <recommendedName>
        <fullName evidence="1">DUF4340 domain-containing protein</fullName>
    </recommendedName>
</protein>
<dbReference type="AlphaFoldDB" id="A0A8G2EXV9"/>
<dbReference type="EMBL" id="FNBW01000004">
    <property type="protein sequence ID" value="SDF55985.1"/>
    <property type="molecule type" value="Genomic_DNA"/>
</dbReference>
<evidence type="ECO:0000313" key="3">
    <source>
        <dbReference type="Proteomes" id="UP000198615"/>
    </source>
</evidence>
<dbReference type="Pfam" id="PF14238">
    <property type="entry name" value="DUF4340"/>
    <property type="match status" value="1"/>
</dbReference>
<comment type="caution">
    <text evidence="2">The sequence shown here is derived from an EMBL/GenBank/DDBJ whole genome shotgun (WGS) entry which is preliminary data.</text>
</comment>
<evidence type="ECO:0000259" key="1">
    <source>
        <dbReference type="Pfam" id="PF14238"/>
    </source>
</evidence>
<feature type="domain" description="DUF4340" evidence="1">
    <location>
        <begin position="77"/>
        <end position="261"/>
    </location>
</feature>
<accession>A0A8G2EXV9</accession>
<dbReference type="InterPro" id="IPR025641">
    <property type="entry name" value="DUF4340"/>
</dbReference>
<reference evidence="2 3" key="1">
    <citation type="submission" date="2016-10" db="EMBL/GenBank/DDBJ databases">
        <authorList>
            <person name="Varghese N."/>
            <person name="Submissions S."/>
        </authorList>
    </citation>
    <scope>NUCLEOTIDE SEQUENCE [LARGE SCALE GENOMIC DNA]</scope>
    <source>
        <strain evidence="2 3">DSM 18839</strain>
    </source>
</reference>
<proteinExistence type="predicted"/>
<name>A0A8G2EXV9_9PROT</name>
<keyword evidence="3" id="KW-1185">Reference proteome</keyword>
<dbReference type="RefSeq" id="WP_093149548.1">
    <property type="nucleotide sequence ID" value="NZ_FNBW01000004.1"/>
</dbReference>
<evidence type="ECO:0000313" key="2">
    <source>
        <dbReference type="EMBL" id="SDF55985.1"/>
    </source>
</evidence>
<dbReference type="OrthoDB" id="7359157at2"/>
<gene>
    <name evidence="2" type="ORF">SAMN05660686_01669</name>
</gene>
<organism evidence="2 3">
    <name type="scientific">Thalassobaculum litoreum DSM 18839</name>
    <dbReference type="NCBI Taxonomy" id="1123362"/>
    <lineage>
        <taxon>Bacteria</taxon>
        <taxon>Pseudomonadati</taxon>
        <taxon>Pseudomonadota</taxon>
        <taxon>Alphaproteobacteria</taxon>
        <taxon>Rhodospirillales</taxon>
        <taxon>Thalassobaculaceae</taxon>
        <taxon>Thalassobaculum</taxon>
    </lineage>
</organism>
<dbReference type="Proteomes" id="UP000198615">
    <property type="component" value="Unassembled WGS sequence"/>
</dbReference>